<evidence type="ECO:0000313" key="3">
    <source>
        <dbReference type="Proteomes" id="UP000678393"/>
    </source>
</evidence>
<feature type="compositionally biased region" description="Basic and acidic residues" evidence="1">
    <location>
        <begin position="54"/>
        <end position="77"/>
    </location>
</feature>
<feature type="region of interest" description="Disordered" evidence="1">
    <location>
        <begin position="1"/>
        <end position="31"/>
    </location>
</feature>
<feature type="compositionally biased region" description="Polar residues" evidence="1">
    <location>
        <begin position="258"/>
        <end position="273"/>
    </location>
</feature>
<reference evidence="2" key="1">
    <citation type="submission" date="2021-04" db="EMBL/GenBank/DDBJ databases">
        <authorList>
            <consortium name="Molecular Ecology Group"/>
        </authorList>
    </citation>
    <scope>NUCLEOTIDE SEQUENCE</scope>
</reference>
<accession>A0A8S3Z039</accession>
<protein>
    <submittedName>
        <fullName evidence="2">Uncharacterized protein</fullName>
    </submittedName>
</protein>
<feature type="compositionally biased region" description="Basic and acidic residues" evidence="1">
    <location>
        <begin position="279"/>
        <end position="289"/>
    </location>
</feature>
<feature type="region of interest" description="Disordered" evidence="1">
    <location>
        <begin position="47"/>
        <end position="78"/>
    </location>
</feature>
<dbReference type="EMBL" id="CAJHNH020001007">
    <property type="protein sequence ID" value="CAG5121022.1"/>
    <property type="molecule type" value="Genomic_DNA"/>
</dbReference>
<keyword evidence="3" id="KW-1185">Reference proteome</keyword>
<feature type="region of interest" description="Disordered" evidence="1">
    <location>
        <begin position="207"/>
        <end position="290"/>
    </location>
</feature>
<sequence>MDRRYSMQPIIRKDSKEEEEKKVSPYETNRRGSVAVTNFGKTRSWVKRSNLAPEHARPYPETRSSWDESMRRRDSDQGLRGIVLRKGFSDDSKNYSLFHTESRRASKVEPSFFYSGKQLCKWETVNLIGIKEKSTAEEAIAAVAGKRRRQTKLKVKIPSREDSGIEVASASTTSSALSSKFSHGYLDNVSESEERHDYYTTLELEVPCGSPGNLESPTLSRFGGQHRSNVRPPSRDFDSSERFSQPADRYPLEDSWSEESTNQDMTTGGQTRDSVPPYVRRDGPDERRPSIIPTLNITREQSNFEKFLNIISTNKDIPEFGPIGESSISRTKSCEMIRKDQDDDMSIWERRNRKAGDFSPGTRPIVLNIEAIDDSMCWSKSGCSTLVSAWGRSETYICKDDLHLSLRKLSIASGGDPRCAGLCANDGNRLGSGGDGGGRSGSKLRKPTNLWGVTRRISVKRKKVTKEEKKEEAPTEQNEEPPR</sequence>
<dbReference type="OrthoDB" id="6142946at2759"/>
<comment type="caution">
    <text evidence="2">The sequence shown here is derived from an EMBL/GenBank/DDBJ whole genome shotgun (WGS) entry which is preliminary data.</text>
</comment>
<proteinExistence type="predicted"/>
<organism evidence="2 3">
    <name type="scientific">Candidula unifasciata</name>
    <dbReference type="NCBI Taxonomy" id="100452"/>
    <lineage>
        <taxon>Eukaryota</taxon>
        <taxon>Metazoa</taxon>
        <taxon>Spiralia</taxon>
        <taxon>Lophotrochozoa</taxon>
        <taxon>Mollusca</taxon>
        <taxon>Gastropoda</taxon>
        <taxon>Heterobranchia</taxon>
        <taxon>Euthyneura</taxon>
        <taxon>Panpulmonata</taxon>
        <taxon>Eupulmonata</taxon>
        <taxon>Stylommatophora</taxon>
        <taxon>Helicina</taxon>
        <taxon>Helicoidea</taxon>
        <taxon>Geomitridae</taxon>
        <taxon>Candidula</taxon>
    </lineage>
</organism>
<evidence type="ECO:0000313" key="2">
    <source>
        <dbReference type="EMBL" id="CAG5121022.1"/>
    </source>
</evidence>
<evidence type="ECO:0000256" key="1">
    <source>
        <dbReference type="SAM" id="MobiDB-lite"/>
    </source>
</evidence>
<name>A0A8S3Z039_9EUPU</name>
<feature type="compositionally biased region" description="Gly residues" evidence="1">
    <location>
        <begin position="430"/>
        <end position="440"/>
    </location>
</feature>
<dbReference type="Proteomes" id="UP000678393">
    <property type="component" value="Unassembled WGS sequence"/>
</dbReference>
<gene>
    <name evidence="2" type="ORF">CUNI_LOCUS6580</name>
</gene>
<feature type="region of interest" description="Disordered" evidence="1">
    <location>
        <begin position="425"/>
        <end position="483"/>
    </location>
</feature>
<feature type="compositionally biased region" description="Basic and acidic residues" evidence="1">
    <location>
        <begin position="1"/>
        <end position="30"/>
    </location>
</feature>
<dbReference type="AlphaFoldDB" id="A0A8S3Z039"/>